<dbReference type="InterPro" id="IPR002078">
    <property type="entry name" value="Sigma_54_int"/>
</dbReference>
<dbReference type="PANTHER" id="PTHR32071">
    <property type="entry name" value="TRANSCRIPTIONAL REGULATORY PROTEIN"/>
    <property type="match status" value="1"/>
</dbReference>
<dbReference type="PROSITE" id="PS50045">
    <property type="entry name" value="SIGMA54_INTERACT_4"/>
    <property type="match status" value="1"/>
</dbReference>
<evidence type="ECO:0000256" key="3">
    <source>
        <dbReference type="ARBA" id="ARBA00023015"/>
    </source>
</evidence>
<keyword evidence="2" id="KW-0067">ATP-binding</keyword>
<organism evidence="8 9">
    <name type="scientific">Alkalicoccus daliensis</name>
    <dbReference type="NCBI Taxonomy" id="745820"/>
    <lineage>
        <taxon>Bacteria</taxon>
        <taxon>Bacillati</taxon>
        <taxon>Bacillota</taxon>
        <taxon>Bacilli</taxon>
        <taxon>Bacillales</taxon>
        <taxon>Bacillaceae</taxon>
        <taxon>Alkalicoccus</taxon>
    </lineage>
</organism>
<dbReference type="CDD" id="cd00009">
    <property type="entry name" value="AAA"/>
    <property type="match status" value="1"/>
</dbReference>
<dbReference type="Pfam" id="PF25601">
    <property type="entry name" value="AAA_lid_14"/>
    <property type="match status" value="1"/>
</dbReference>
<dbReference type="SUPFAM" id="SSF52540">
    <property type="entry name" value="P-loop containing nucleoside triphosphate hydrolases"/>
    <property type="match status" value="1"/>
</dbReference>
<dbReference type="GO" id="GO:0006355">
    <property type="term" value="P:regulation of DNA-templated transcription"/>
    <property type="evidence" value="ECO:0007669"/>
    <property type="project" value="InterPro"/>
</dbReference>
<evidence type="ECO:0000313" key="9">
    <source>
        <dbReference type="Proteomes" id="UP000198778"/>
    </source>
</evidence>
<dbReference type="RefSeq" id="WP_090844391.1">
    <property type="nucleotide sequence ID" value="NZ_FNIL01000018.1"/>
</dbReference>
<dbReference type="InterPro" id="IPR029016">
    <property type="entry name" value="GAF-like_dom_sf"/>
</dbReference>
<sequence>MEQSLIEESRKRCQESGLEPTGPIRFQPLTKQQLKKLLEKNKDLVRHVQPIFSHLHTLINKDHFVAVVIDADGYVLSRAGGIGSREADECLDVGTNWSEKNMGTNAMGIVLQEKQPVVIHGEHHYYQKHHFLACAASPVYAPDGTFCGAVNISTKRENYHPLLLSLTSTIAASVQSNMKLDKAEEEETLLEKELEILADLTAQPLITLAQENQIIRANAHAKKMFGKEMIGKNWRADWGGDRYFYPVQTGTRTLLLLKQKTSRQQLYTFNDLKGSCLKLKQIKKLGARAAAFEYPLMIGGESGTGKELLAQAVHAASERREQPFIALNCNALPENLMESELFGYEKGSFTGAHQQGKAGKFEAAEGGTVFLDEVADLSLKAQGALLRVLQEKMVVRIGGVKVIPLDVRIISATNKDLRQEVNQGRFREDLYFRLKGISITMPPLRERADLLELADVMLEKLVEGSAELSPEAKAKLLTYAWPGNVRELQSVLMQAYFISETQRIPGEAVQFEQGAAEKTGFNIRTIEALEEEAIRNALHQLQGNVSQAAERLGLGRNTIYAKMKKYNIRI</sequence>
<evidence type="ECO:0000259" key="7">
    <source>
        <dbReference type="PROSITE" id="PS50045"/>
    </source>
</evidence>
<dbReference type="InterPro" id="IPR002197">
    <property type="entry name" value="HTH_Fis"/>
</dbReference>
<evidence type="ECO:0000256" key="5">
    <source>
        <dbReference type="ARBA" id="ARBA00023163"/>
    </source>
</evidence>
<keyword evidence="4" id="KW-0238">DNA-binding</keyword>
<evidence type="ECO:0000256" key="6">
    <source>
        <dbReference type="SAM" id="MobiDB-lite"/>
    </source>
</evidence>
<reference evidence="9" key="1">
    <citation type="submission" date="2016-10" db="EMBL/GenBank/DDBJ databases">
        <authorList>
            <person name="Varghese N."/>
            <person name="Submissions S."/>
        </authorList>
    </citation>
    <scope>NUCLEOTIDE SEQUENCE [LARGE SCALE GENOMIC DNA]</scope>
    <source>
        <strain evidence="9">CGMCC 1.10369</strain>
    </source>
</reference>
<dbReference type="STRING" id="745820.SAMN04488053_11835"/>
<dbReference type="EMBL" id="FNIL01000018">
    <property type="protein sequence ID" value="SDO56355.1"/>
    <property type="molecule type" value="Genomic_DNA"/>
</dbReference>
<name>A0A1H0KKD6_9BACI</name>
<dbReference type="InterPro" id="IPR058031">
    <property type="entry name" value="AAA_lid_NorR"/>
</dbReference>
<keyword evidence="5" id="KW-0804">Transcription</keyword>
<feature type="domain" description="Sigma-54 factor interaction" evidence="7">
    <location>
        <begin position="272"/>
        <end position="497"/>
    </location>
</feature>
<dbReference type="SUPFAM" id="SSF46689">
    <property type="entry name" value="Homeodomain-like"/>
    <property type="match status" value="1"/>
</dbReference>
<dbReference type="GO" id="GO:0005524">
    <property type="term" value="F:ATP binding"/>
    <property type="evidence" value="ECO:0007669"/>
    <property type="project" value="UniProtKB-KW"/>
</dbReference>
<dbReference type="Gene3D" id="1.10.8.60">
    <property type="match status" value="1"/>
</dbReference>
<keyword evidence="1" id="KW-0547">Nucleotide-binding</keyword>
<dbReference type="Proteomes" id="UP000198778">
    <property type="component" value="Unassembled WGS sequence"/>
</dbReference>
<evidence type="ECO:0000256" key="4">
    <source>
        <dbReference type="ARBA" id="ARBA00023125"/>
    </source>
</evidence>
<dbReference type="InterPro" id="IPR025662">
    <property type="entry name" value="Sigma_54_int_dom_ATP-bd_1"/>
</dbReference>
<evidence type="ECO:0000256" key="2">
    <source>
        <dbReference type="ARBA" id="ARBA00022840"/>
    </source>
</evidence>
<dbReference type="GO" id="GO:0043565">
    <property type="term" value="F:sequence-specific DNA binding"/>
    <property type="evidence" value="ECO:0007669"/>
    <property type="project" value="InterPro"/>
</dbReference>
<keyword evidence="3" id="KW-0805">Transcription regulation</keyword>
<dbReference type="PRINTS" id="PR01590">
    <property type="entry name" value="HTHFIS"/>
</dbReference>
<protein>
    <submittedName>
        <fullName evidence="8">Transcriptional regulator of acetoin/glycerol metabolism</fullName>
    </submittedName>
</protein>
<dbReference type="InterPro" id="IPR003593">
    <property type="entry name" value="AAA+_ATPase"/>
</dbReference>
<dbReference type="InterPro" id="IPR025943">
    <property type="entry name" value="Sigma_54_int_dom_ATP-bd_2"/>
</dbReference>
<dbReference type="InterPro" id="IPR003018">
    <property type="entry name" value="GAF"/>
</dbReference>
<dbReference type="FunFam" id="3.40.50.300:FF:000006">
    <property type="entry name" value="DNA-binding transcriptional regulator NtrC"/>
    <property type="match status" value="1"/>
</dbReference>
<proteinExistence type="predicted"/>
<dbReference type="Pfam" id="PF01590">
    <property type="entry name" value="GAF"/>
    <property type="match status" value="1"/>
</dbReference>
<dbReference type="OrthoDB" id="9771372at2"/>
<accession>A0A1H0KKD6</accession>
<dbReference type="PROSITE" id="PS00675">
    <property type="entry name" value="SIGMA54_INTERACT_1"/>
    <property type="match status" value="1"/>
</dbReference>
<dbReference type="PROSITE" id="PS00676">
    <property type="entry name" value="SIGMA54_INTERACT_2"/>
    <property type="match status" value="1"/>
</dbReference>
<feature type="region of interest" description="Disordered" evidence="6">
    <location>
        <begin position="1"/>
        <end position="25"/>
    </location>
</feature>
<dbReference type="AlphaFoldDB" id="A0A1H0KKD6"/>
<gene>
    <name evidence="8" type="ORF">SAMN04488053_11835</name>
</gene>
<dbReference type="Pfam" id="PF02954">
    <property type="entry name" value="HTH_8"/>
    <property type="match status" value="1"/>
</dbReference>
<dbReference type="InterPro" id="IPR009057">
    <property type="entry name" value="Homeodomain-like_sf"/>
</dbReference>
<evidence type="ECO:0000313" key="8">
    <source>
        <dbReference type="EMBL" id="SDO56355.1"/>
    </source>
</evidence>
<dbReference type="SMART" id="SM00382">
    <property type="entry name" value="AAA"/>
    <property type="match status" value="1"/>
</dbReference>
<dbReference type="Pfam" id="PF00158">
    <property type="entry name" value="Sigma54_activat"/>
    <property type="match status" value="1"/>
</dbReference>
<dbReference type="Gene3D" id="3.30.450.40">
    <property type="match status" value="1"/>
</dbReference>
<dbReference type="Gene3D" id="3.40.50.300">
    <property type="entry name" value="P-loop containing nucleotide triphosphate hydrolases"/>
    <property type="match status" value="1"/>
</dbReference>
<dbReference type="Gene3D" id="1.10.10.60">
    <property type="entry name" value="Homeodomain-like"/>
    <property type="match status" value="1"/>
</dbReference>
<evidence type="ECO:0000256" key="1">
    <source>
        <dbReference type="ARBA" id="ARBA00022741"/>
    </source>
</evidence>
<keyword evidence="9" id="KW-1185">Reference proteome</keyword>
<dbReference type="InterPro" id="IPR027417">
    <property type="entry name" value="P-loop_NTPase"/>
</dbReference>